<feature type="signal peptide" evidence="1">
    <location>
        <begin position="1"/>
        <end position="37"/>
    </location>
</feature>
<dbReference type="Gene3D" id="2.60.40.10">
    <property type="entry name" value="Immunoglobulins"/>
    <property type="match status" value="1"/>
</dbReference>
<dbReference type="InterPro" id="IPR035986">
    <property type="entry name" value="PKD_dom_sf"/>
</dbReference>
<feature type="domain" description="PKD" evidence="2">
    <location>
        <begin position="580"/>
        <end position="661"/>
    </location>
</feature>
<sequence length="687" mass="75020">MQFTKRTVNLQGSHVPKLALVAVMFCTLWMSNMSVSAAPTQTECAPLDKGSAVWVTAECVDPLYNRPIIDSQSDETVPVPHHKVTGHFEGTDKKFNFYFPPKKQWQGRLFNLVYPLQDENATDVTISFGADSGAYTVQTNGGGGYRVDAAAVKFSKTVAAKYYGTSKRIYGYIYGGSGGSYQTIGAIENTSGVWDGAVPYIPGAPTAIPNNFFARAFARFVLEDKAPLIADAVSPGGSGNPYAVLNKTEQAVLLEVTKLGVPLRAWEDYSYVLGLNDADGLLGFGSTVRMIDSTYADDFWSKPGYLGTEQSALVDLFRAAKIDFSTKIGQVNRNAQNEPTSFVLENLPTQQSKFKLDYTVYNADGTKVGLLTGSLNASTKLLTLGSGNTSSALKAIETGAKLQIDNLWNLALTSYHRHQVPKQAGFSGWDQFRAADGNPLYPQRPMEIGPLIGGSVTGGESFTGKIQTKVIVVANLLDTDAYPWHADWYSAKVKQYLGERYDDNFRLWYNDNADHIENGPRTARLVQFDGIVQQALRDVSAWVEKGVVPAKSTLYNLTDNQLKVSKNASSRQGIQPVVDLTVNGGSRIDIEAGQTVTFVAKIQVPTKAGKVVRTEWDFLGTGKFKTSSFGNPNQTVGVSVKYTYTKPGTYFPSIRATSQREGDTKTPFANIQNLGRVRVVVHEPSKF</sequence>
<proteinExistence type="predicted"/>
<keyword evidence="1" id="KW-0732">Signal</keyword>
<organism evidence="3 4">
    <name type="scientific">Cohnella herbarum</name>
    <dbReference type="NCBI Taxonomy" id="2728023"/>
    <lineage>
        <taxon>Bacteria</taxon>
        <taxon>Bacillati</taxon>
        <taxon>Bacillota</taxon>
        <taxon>Bacilli</taxon>
        <taxon>Bacillales</taxon>
        <taxon>Paenibacillaceae</taxon>
        <taxon>Cohnella</taxon>
    </lineage>
</organism>
<dbReference type="SUPFAM" id="SSF49299">
    <property type="entry name" value="PKD domain"/>
    <property type="match status" value="1"/>
</dbReference>
<dbReference type="Proteomes" id="UP000502248">
    <property type="component" value="Chromosome"/>
</dbReference>
<reference evidence="3 4" key="1">
    <citation type="submission" date="2020-04" db="EMBL/GenBank/DDBJ databases">
        <title>Genome sequencing of novel species.</title>
        <authorList>
            <person name="Heo J."/>
            <person name="Kim S.-J."/>
            <person name="Kim J.-S."/>
            <person name="Hong S.-B."/>
            <person name="Kwon S.-W."/>
        </authorList>
    </citation>
    <scope>NUCLEOTIDE SEQUENCE [LARGE SCALE GENOMIC DNA]</scope>
    <source>
        <strain evidence="3 4">MFER-1</strain>
    </source>
</reference>
<keyword evidence="4" id="KW-1185">Reference proteome</keyword>
<dbReference type="KEGG" id="cheb:HH215_18735"/>
<protein>
    <submittedName>
        <fullName evidence="3">Tat pathway signal sequence domain protein</fullName>
    </submittedName>
</protein>
<evidence type="ECO:0000313" key="4">
    <source>
        <dbReference type="Proteomes" id="UP000502248"/>
    </source>
</evidence>
<dbReference type="AlphaFoldDB" id="A0A7Z2VKN7"/>
<dbReference type="InterPro" id="IPR013783">
    <property type="entry name" value="Ig-like_fold"/>
</dbReference>
<evidence type="ECO:0000313" key="3">
    <source>
        <dbReference type="EMBL" id="QJD85016.1"/>
    </source>
</evidence>
<dbReference type="Pfam" id="PF00801">
    <property type="entry name" value="PKD"/>
    <property type="match status" value="1"/>
</dbReference>
<accession>A0A7Z2VKN7</accession>
<name>A0A7Z2VKN7_9BACL</name>
<evidence type="ECO:0000256" key="1">
    <source>
        <dbReference type="SAM" id="SignalP"/>
    </source>
</evidence>
<dbReference type="InterPro" id="IPR000601">
    <property type="entry name" value="PKD_dom"/>
</dbReference>
<gene>
    <name evidence="3" type="ORF">HH215_18735</name>
</gene>
<evidence type="ECO:0000259" key="2">
    <source>
        <dbReference type="Pfam" id="PF00801"/>
    </source>
</evidence>
<feature type="chain" id="PRO_5031120571" evidence="1">
    <location>
        <begin position="38"/>
        <end position="687"/>
    </location>
</feature>
<dbReference type="EMBL" id="CP051680">
    <property type="protein sequence ID" value="QJD85016.1"/>
    <property type="molecule type" value="Genomic_DNA"/>
</dbReference>